<protein>
    <recommendedName>
        <fullName evidence="4">DDE-1 domain-containing protein</fullName>
    </recommendedName>
</protein>
<sequence>MDEKGFYLGRGEGSHRVFSRDSWERGGRCQPIQDGSREWLTVIAAVCADGSALPPSILYSSTSGNIQERWTKDIEYKDNEVMVGTTQTGWSNNDMGPLDVGLFSPLSRAYGTALEDYLEKTQGLLSLKKGNFYHLFKDAWDASFTVANVQSSFSTTGIALFDAEQVLKKFCNTTPESPEYPTTIDTVNRASIRLLMSKPITPGSRKAEIVKETLLSLQAQQAILEYKNNGLWFALGLKQRDYETPINALDLQMNREAHWRAQLLSPRTIRHATDWRVQRDEEEEEEQLERLRTKDMKAEVKLIWEEQARIRRVERERLKKVREEERAVKAAKRDAQKRANNAKKMQQQHQDHNCKVSKPRTRKPQAKE</sequence>
<keyword evidence="3" id="KW-1185">Reference proteome</keyword>
<dbReference type="AlphaFoldDB" id="A0A6A5SF94"/>
<evidence type="ECO:0008006" key="4">
    <source>
        <dbReference type="Google" id="ProtNLM"/>
    </source>
</evidence>
<reference evidence="2" key="1">
    <citation type="journal article" date="2020" name="Stud. Mycol.">
        <title>101 Dothideomycetes genomes: a test case for predicting lifestyles and emergence of pathogens.</title>
        <authorList>
            <person name="Haridas S."/>
            <person name="Albert R."/>
            <person name="Binder M."/>
            <person name="Bloem J."/>
            <person name="Labutti K."/>
            <person name="Salamov A."/>
            <person name="Andreopoulos B."/>
            <person name="Baker S."/>
            <person name="Barry K."/>
            <person name="Bills G."/>
            <person name="Bluhm B."/>
            <person name="Cannon C."/>
            <person name="Castanera R."/>
            <person name="Culley D."/>
            <person name="Daum C."/>
            <person name="Ezra D."/>
            <person name="Gonzalez J."/>
            <person name="Henrissat B."/>
            <person name="Kuo A."/>
            <person name="Liang C."/>
            <person name="Lipzen A."/>
            <person name="Lutzoni F."/>
            <person name="Magnuson J."/>
            <person name="Mondo S."/>
            <person name="Nolan M."/>
            <person name="Ohm R."/>
            <person name="Pangilinan J."/>
            <person name="Park H.-J."/>
            <person name="Ramirez L."/>
            <person name="Alfaro M."/>
            <person name="Sun H."/>
            <person name="Tritt A."/>
            <person name="Yoshinaga Y."/>
            <person name="Zwiers L.-H."/>
            <person name="Turgeon B."/>
            <person name="Goodwin S."/>
            <person name="Spatafora J."/>
            <person name="Crous P."/>
            <person name="Grigoriev I."/>
        </authorList>
    </citation>
    <scope>NUCLEOTIDE SEQUENCE</scope>
    <source>
        <strain evidence="2">CBS 161.51</strain>
    </source>
</reference>
<feature type="compositionally biased region" description="Basic residues" evidence="1">
    <location>
        <begin position="355"/>
        <end position="368"/>
    </location>
</feature>
<dbReference type="OrthoDB" id="3690405at2759"/>
<evidence type="ECO:0000313" key="2">
    <source>
        <dbReference type="EMBL" id="KAF1936087.1"/>
    </source>
</evidence>
<feature type="compositionally biased region" description="Basic and acidic residues" evidence="1">
    <location>
        <begin position="321"/>
        <end position="337"/>
    </location>
</feature>
<feature type="region of interest" description="Disordered" evidence="1">
    <location>
        <begin position="321"/>
        <end position="368"/>
    </location>
</feature>
<evidence type="ECO:0000313" key="3">
    <source>
        <dbReference type="Proteomes" id="UP000800038"/>
    </source>
</evidence>
<organism evidence="2 3">
    <name type="scientific">Clathrospora elynae</name>
    <dbReference type="NCBI Taxonomy" id="706981"/>
    <lineage>
        <taxon>Eukaryota</taxon>
        <taxon>Fungi</taxon>
        <taxon>Dikarya</taxon>
        <taxon>Ascomycota</taxon>
        <taxon>Pezizomycotina</taxon>
        <taxon>Dothideomycetes</taxon>
        <taxon>Pleosporomycetidae</taxon>
        <taxon>Pleosporales</taxon>
        <taxon>Diademaceae</taxon>
        <taxon>Clathrospora</taxon>
    </lineage>
</organism>
<dbReference type="Proteomes" id="UP000800038">
    <property type="component" value="Unassembled WGS sequence"/>
</dbReference>
<accession>A0A6A5SF94</accession>
<dbReference type="EMBL" id="ML976212">
    <property type="protein sequence ID" value="KAF1936087.1"/>
    <property type="molecule type" value="Genomic_DNA"/>
</dbReference>
<name>A0A6A5SF94_9PLEO</name>
<evidence type="ECO:0000256" key="1">
    <source>
        <dbReference type="SAM" id="MobiDB-lite"/>
    </source>
</evidence>
<gene>
    <name evidence="2" type="ORF">EJ02DRAFT_427832</name>
</gene>
<proteinExistence type="predicted"/>